<protein>
    <submittedName>
        <fullName evidence="1">Uncharacterized protein</fullName>
    </submittedName>
</protein>
<comment type="caution">
    <text evidence="1">The sequence shown here is derived from an EMBL/GenBank/DDBJ whole genome shotgun (WGS) entry which is preliminary data.</text>
</comment>
<accession>A0A0W8FFT6</accession>
<reference evidence="1" key="1">
    <citation type="journal article" date="2015" name="Proc. Natl. Acad. Sci. U.S.A.">
        <title>Networks of energetic and metabolic interactions define dynamics in microbial communities.</title>
        <authorList>
            <person name="Embree M."/>
            <person name="Liu J.K."/>
            <person name="Al-Bassam M.M."/>
            <person name="Zengler K."/>
        </authorList>
    </citation>
    <scope>NUCLEOTIDE SEQUENCE</scope>
</reference>
<organism evidence="1">
    <name type="scientific">hydrocarbon metagenome</name>
    <dbReference type="NCBI Taxonomy" id="938273"/>
    <lineage>
        <taxon>unclassified sequences</taxon>
        <taxon>metagenomes</taxon>
        <taxon>ecological metagenomes</taxon>
    </lineage>
</organism>
<sequence>MSEIEEMLTSSFRISIITKIEFLGWKKHTPEGYALARDFIRSAEVYPLTDRIADRAG</sequence>
<name>A0A0W8FFT6_9ZZZZ</name>
<dbReference type="AlphaFoldDB" id="A0A0W8FFT6"/>
<gene>
    <name evidence="1" type="ORF">ASZ90_010543</name>
</gene>
<proteinExistence type="predicted"/>
<evidence type="ECO:0000313" key="1">
    <source>
        <dbReference type="EMBL" id="KUG19740.1"/>
    </source>
</evidence>
<dbReference type="EMBL" id="LNQE01001262">
    <property type="protein sequence ID" value="KUG19740.1"/>
    <property type="molecule type" value="Genomic_DNA"/>
</dbReference>